<name>A0A6L6Q953_9BURK</name>
<gene>
    <name evidence="2" type="ORF">GM668_28410</name>
</gene>
<dbReference type="AlphaFoldDB" id="A0A6L6Q953"/>
<evidence type="ECO:0000313" key="3">
    <source>
        <dbReference type="Proteomes" id="UP000484015"/>
    </source>
</evidence>
<comment type="caution">
    <text evidence="2">The sequence shown here is derived from an EMBL/GenBank/DDBJ whole genome shotgun (WGS) entry which is preliminary data.</text>
</comment>
<sequence>MGKLLWAWTILAGLMLARLGYNELAMPETASPEVTATLLLTGGLLTGLVGATGLCGLLGWVVQAPTLPRGD</sequence>
<organism evidence="2 3">
    <name type="scientific">Pseudoduganella ginsengisoli</name>
    <dbReference type="NCBI Taxonomy" id="1462440"/>
    <lineage>
        <taxon>Bacteria</taxon>
        <taxon>Pseudomonadati</taxon>
        <taxon>Pseudomonadota</taxon>
        <taxon>Betaproteobacteria</taxon>
        <taxon>Burkholderiales</taxon>
        <taxon>Oxalobacteraceae</taxon>
        <taxon>Telluria group</taxon>
        <taxon>Pseudoduganella</taxon>
    </lineage>
</organism>
<evidence type="ECO:0000256" key="1">
    <source>
        <dbReference type="SAM" id="Phobius"/>
    </source>
</evidence>
<accession>A0A6L6Q953</accession>
<reference evidence="2 3" key="1">
    <citation type="submission" date="2019-11" db="EMBL/GenBank/DDBJ databases">
        <title>Type strains purchased from KCTC, JCM and DSMZ.</title>
        <authorList>
            <person name="Lu H."/>
        </authorList>
    </citation>
    <scope>NUCLEOTIDE SEQUENCE [LARGE SCALE GENOMIC DNA]</scope>
    <source>
        <strain evidence="2 3">KCTC 42409</strain>
    </source>
</reference>
<dbReference type="Proteomes" id="UP000484015">
    <property type="component" value="Unassembled WGS sequence"/>
</dbReference>
<proteinExistence type="predicted"/>
<keyword evidence="3" id="KW-1185">Reference proteome</keyword>
<dbReference type="EMBL" id="WNLA01000035">
    <property type="protein sequence ID" value="MTW06009.1"/>
    <property type="molecule type" value="Genomic_DNA"/>
</dbReference>
<evidence type="ECO:0000313" key="2">
    <source>
        <dbReference type="EMBL" id="MTW06009.1"/>
    </source>
</evidence>
<dbReference type="RefSeq" id="WP_155442350.1">
    <property type="nucleotide sequence ID" value="NZ_WNLA01000035.1"/>
</dbReference>
<feature type="transmembrane region" description="Helical" evidence="1">
    <location>
        <begin position="38"/>
        <end position="62"/>
    </location>
</feature>
<keyword evidence="1" id="KW-0472">Membrane</keyword>
<keyword evidence="1" id="KW-1133">Transmembrane helix</keyword>
<dbReference type="OrthoDB" id="8781943at2"/>
<keyword evidence="1" id="KW-0812">Transmembrane</keyword>
<protein>
    <submittedName>
        <fullName evidence="2">Uncharacterized protein</fullName>
    </submittedName>
</protein>